<name>A0AAW0UCQ5_SCYPA</name>
<dbReference type="EMBL" id="JARAKH010000014">
    <property type="protein sequence ID" value="KAK8397226.1"/>
    <property type="molecule type" value="Genomic_DNA"/>
</dbReference>
<evidence type="ECO:0000313" key="7">
    <source>
        <dbReference type="Proteomes" id="UP001487740"/>
    </source>
</evidence>
<keyword evidence="2" id="KW-0689">Ribosomal protein</keyword>
<comment type="subcellular location">
    <subcellularLocation>
        <location evidence="1">Mitochondrion</location>
    </subcellularLocation>
</comment>
<evidence type="ECO:0000256" key="5">
    <source>
        <dbReference type="SAM" id="MobiDB-lite"/>
    </source>
</evidence>
<dbReference type="GO" id="GO:0005762">
    <property type="term" value="C:mitochondrial large ribosomal subunit"/>
    <property type="evidence" value="ECO:0007669"/>
    <property type="project" value="TreeGrafter"/>
</dbReference>
<proteinExistence type="predicted"/>
<dbReference type="PANTHER" id="PTHR13014:SF3">
    <property type="entry name" value="LARGE RIBOSOMAL SUBUNIT PROTEIN ML65"/>
    <property type="match status" value="1"/>
</dbReference>
<gene>
    <name evidence="6" type="ORF">O3P69_004738</name>
</gene>
<evidence type="ECO:0000256" key="1">
    <source>
        <dbReference type="ARBA" id="ARBA00004173"/>
    </source>
</evidence>
<dbReference type="InterPro" id="IPR039982">
    <property type="entry name" value="Ribosomal_mL65"/>
</dbReference>
<evidence type="ECO:0000256" key="4">
    <source>
        <dbReference type="ARBA" id="ARBA00023274"/>
    </source>
</evidence>
<sequence length="199" mass="22777">MLSTAFLRRPARVACIYQPFFSSLHHDAALAEYTDTPQYPEIIDVSREANKRRKKEAWHQKVTNLPSVEQKMMELNMPKYFGHWSCQLRDNRPTLLTTDFCRFATRTHVEEVERLPEHYYAEVWQQAEAAAGRVAGQVEQLIDLNFNTQLNRRMQDTPSSQLRRKTQNFSIRAAPFAEWSGGGGGGAHQTSHGGCEAAH</sequence>
<evidence type="ECO:0000313" key="6">
    <source>
        <dbReference type="EMBL" id="KAK8397226.1"/>
    </source>
</evidence>
<keyword evidence="7" id="KW-1185">Reference proteome</keyword>
<dbReference type="InterPro" id="IPR010793">
    <property type="entry name" value="Ribosomal_mL37/mL65"/>
</dbReference>
<keyword evidence="3" id="KW-0496">Mitochondrion</keyword>
<dbReference type="AlphaFoldDB" id="A0AAW0UCQ5"/>
<organism evidence="6 7">
    <name type="scientific">Scylla paramamosain</name>
    <name type="common">Mud crab</name>
    <dbReference type="NCBI Taxonomy" id="85552"/>
    <lineage>
        <taxon>Eukaryota</taxon>
        <taxon>Metazoa</taxon>
        <taxon>Ecdysozoa</taxon>
        <taxon>Arthropoda</taxon>
        <taxon>Crustacea</taxon>
        <taxon>Multicrustacea</taxon>
        <taxon>Malacostraca</taxon>
        <taxon>Eumalacostraca</taxon>
        <taxon>Eucarida</taxon>
        <taxon>Decapoda</taxon>
        <taxon>Pleocyemata</taxon>
        <taxon>Brachyura</taxon>
        <taxon>Eubrachyura</taxon>
        <taxon>Portunoidea</taxon>
        <taxon>Portunidae</taxon>
        <taxon>Portuninae</taxon>
        <taxon>Scylla</taxon>
    </lineage>
</organism>
<dbReference type="Proteomes" id="UP001487740">
    <property type="component" value="Unassembled WGS sequence"/>
</dbReference>
<evidence type="ECO:0000256" key="3">
    <source>
        <dbReference type="ARBA" id="ARBA00023128"/>
    </source>
</evidence>
<protein>
    <submittedName>
        <fullName evidence="6">Uncharacterized protein</fullName>
    </submittedName>
</protein>
<dbReference type="GO" id="GO:0006412">
    <property type="term" value="P:translation"/>
    <property type="evidence" value="ECO:0007669"/>
    <property type="project" value="InterPro"/>
</dbReference>
<dbReference type="Pfam" id="PF07147">
    <property type="entry name" value="PDCD9"/>
    <property type="match status" value="1"/>
</dbReference>
<evidence type="ECO:0000256" key="2">
    <source>
        <dbReference type="ARBA" id="ARBA00022980"/>
    </source>
</evidence>
<accession>A0AAW0UCQ5</accession>
<comment type="caution">
    <text evidence="6">The sequence shown here is derived from an EMBL/GenBank/DDBJ whole genome shotgun (WGS) entry which is preliminary data.</text>
</comment>
<reference evidence="6 7" key="1">
    <citation type="submission" date="2023-03" db="EMBL/GenBank/DDBJ databases">
        <title>High-quality genome of Scylla paramamosain provides insights in environmental adaptation.</title>
        <authorList>
            <person name="Zhang L."/>
        </authorList>
    </citation>
    <scope>NUCLEOTIDE SEQUENCE [LARGE SCALE GENOMIC DNA]</scope>
    <source>
        <strain evidence="6">LZ_2023a</strain>
        <tissue evidence="6">Muscle</tissue>
    </source>
</reference>
<dbReference type="GO" id="GO:0003735">
    <property type="term" value="F:structural constituent of ribosome"/>
    <property type="evidence" value="ECO:0007669"/>
    <property type="project" value="InterPro"/>
</dbReference>
<feature type="region of interest" description="Disordered" evidence="5">
    <location>
        <begin position="180"/>
        <end position="199"/>
    </location>
</feature>
<dbReference type="PANTHER" id="PTHR13014">
    <property type="entry name" value="MITOCHONDRIAL 28S RIBOSOMAL PROTEIN S30/P52 PRO-APOTOTIC PROTEIN"/>
    <property type="match status" value="1"/>
</dbReference>
<keyword evidence="4" id="KW-0687">Ribonucleoprotein</keyword>